<protein>
    <submittedName>
        <fullName evidence="1">Uncharacterized protein</fullName>
    </submittedName>
</protein>
<gene>
    <name evidence="1" type="ORF">ATANTOWER_001975</name>
</gene>
<dbReference type="Proteomes" id="UP001345963">
    <property type="component" value="Unassembled WGS sequence"/>
</dbReference>
<proteinExistence type="predicted"/>
<comment type="caution">
    <text evidence="1">The sequence shown here is derived from an EMBL/GenBank/DDBJ whole genome shotgun (WGS) entry which is preliminary data.</text>
</comment>
<evidence type="ECO:0000313" key="2">
    <source>
        <dbReference type="Proteomes" id="UP001345963"/>
    </source>
</evidence>
<sequence length="100" mass="11633">MSPKALSCKQYPVVVMENFRPQNVNLAVATLPEPLKMIVQRILHKKNITDNPEDPLHPEHQEWCVFSQKLLQVHCDTDCYRRSLLPTAITIYHKSLKKLL</sequence>
<organism evidence="1 2">
    <name type="scientific">Ataeniobius toweri</name>
    <dbReference type="NCBI Taxonomy" id="208326"/>
    <lineage>
        <taxon>Eukaryota</taxon>
        <taxon>Metazoa</taxon>
        <taxon>Chordata</taxon>
        <taxon>Craniata</taxon>
        <taxon>Vertebrata</taxon>
        <taxon>Euteleostomi</taxon>
        <taxon>Actinopterygii</taxon>
        <taxon>Neopterygii</taxon>
        <taxon>Teleostei</taxon>
        <taxon>Neoteleostei</taxon>
        <taxon>Acanthomorphata</taxon>
        <taxon>Ovalentaria</taxon>
        <taxon>Atherinomorphae</taxon>
        <taxon>Cyprinodontiformes</taxon>
        <taxon>Goodeidae</taxon>
        <taxon>Ataeniobius</taxon>
    </lineage>
</organism>
<evidence type="ECO:0000313" key="1">
    <source>
        <dbReference type="EMBL" id="MED6245350.1"/>
    </source>
</evidence>
<reference evidence="1 2" key="1">
    <citation type="submission" date="2021-07" db="EMBL/GenBank/DDBJ databases">
        <authorList>
            <person name="Palmer J.M."/>
        </authorList>
    </citation>
    <scope>NUCLEOTIDE SEQUENCE [LARGE SCALE GENOMIC DNA]</scope>
    <source>
        <strain evidence="1 2">AT_MEX2019</strain>
        <tissue evidence="1">Muscle</tissue>
    </source>
</reference>
<dbReference type="EMBL" id="JAHUTI010040538">
    <property type="protein sequence ID" value="MED6245350.1"/>
    <property type="molecule type" value="Genomic_DNA"/>
</dbReference>
<name>A0ABU7B6T3_9TELE</name>
<accession>A0ABU7B6T3</accession>
<keyword evidence="2" id="KW-1185">Reference proteome</keyword>